<feature type="transmembrane region" description="Helical" evidence="1">
    <location>
        <begin position="25"/>
        <end position="48"/>
    </location>
</feature>
<accession>A0A399SF25</accession>
<feature type="transmembrane region" description="Helical" evidence="1">
    <location>
        <begin position="68"/>
        <end position="89"/>
    </location>
</feature>
<sequence length="90" mass="10293">MGAFFLASDPLFFQGAYLHHVPVAFMLRFSMFWFCSFVLAILVFLLYIRRHAHAIQPVDKRLALRFSAYAFSFGAMAAALIGYLLYLAAY</sequence>
<evidence type="ECO:0000313" key="2">
    <source>
        <dbReference type="EMBL" id="RIJ42716.1"/>
    </source>
</evidence>
<reference evidence="3" key="1">
    <citation type="submission" date="2018-08" db="EMBL/GenBank/DDBJ databases">
        <title>Mucilaginibacter sp. MYSH2.</title>
        <authorList>
            <person name="Seo T."/>
        </authorList>
    </citation>
    <scope>NUCLEOTIDE SEQUENCE [LARGE SCALE GENOMIC DNA]</scope>
    <source>
        <strain evidence="3">KIRAN</strain>
    </source>
</reference>
<evidence type="ECO:0000313" key="3">
    <source>
        <dbReference type="Proteomes" id="UP000266005"/>
    </source>
</evidence>
<gene>
    <name evidence="2" type="ORF">D1627_02395</name>
</gene>
<keyword evidence="1" id="KW-0812">Transmembrane</keyword>
<dbReference type="EMBL" id="QWGE01000001">
    <property type="protein sequence ID" value="RIJ42716.1"/>
    <property type="molecule type" value="Genomic_DNA"/>
</dbReference>
<dbReference type="AlphaFoldDB" id="A0A399SF25"/>
<evidence type="ECO:0000256" key="1">
    <source>
        <dbReference type="SAM" id="Phobius"/>
    </source>
</evidence>
<keyword evidence="1" id="KW-0472">Membrane</keyword>
<keyword evidence="1" id="KW-1133">Transmembrane helix</keyword>
<organism evidence="2 3">
    <name type="scientific">Pontibacter oryzae</name>
    <dbReference type="NCBI Taxonomy" id="2304593"/>
    <lineage>
        <taxon>Bacteria</taxon>
        <taxon>Pseudomonadati</taxon>
        <taxon>Bacteroidota</taxon>
        <taxon>Cytophagia</taxon>
        <taxon>Cytophagales</taxon>
        <taxon>Hymenobacteraceae</taxon>
        <taxon>Pontibacter</taxon>
    </lineage>
</organism>
<dbReference type="Proteomes" id="UP000266005">
    <property type="component" value="Unassembled WGS sequence"/>
</dbReference>
<protein>
    <submittedName>
        <fullName evidence="2">Uncharacterized protein</fullName>
    </submittedName>
</protein>
<proteinExistence type="predicted"/>
<comment type="caution">
    <text evidence="2">The sequence shown here is derived from an EMBL/GenBank/DDBJ whole genome shotgun (WGS) entry which is preliminary data.</text>
</comment>
<keyword evidence="3" id="KW-1185">Reference proteome</keyword>
<name>A0A399SF25_9BACT</name>